<dbReference type="GO" id="GO:0000917">
    <property type="term" value="P:division septum assembly"/>
    <property type="evidence" value="ECO:0007669"/>
    <property type="project" value="UniProtKB-KW"/>
</dbReference>
<evidence type="ECO:0000256" key="2">
    <source>
        <dbReference type="ARBA" id="ARBA00009323"/>
    </source>
</evidence>
<protein>
    <submittedName>
        <fullName evidence="7">Uncharacterized protein</fullName>
    </submittedName>
</protein>
<keyword evidence="6" id="KW-0131">Cell cycle</keyword>
<dbReference type="InterPro" id="IPR038658">
    <property type="entry name" value="SsgB_sf"/>
</dbReference>
<dbReference type="GO" id="GO:0030428">
    <property type="term" value="C:cell septum"/>
    <property type="evidence" value="ECO:0007669"/>
    <property type="project" value="UniProtKB-SubCell"/>
</dbReference>
<evidence type="ECO:0000256" key="1">
    <source>
        <dbReference type="ARBA" id="ARBA00004431"/>
    </source>
</evidence>
<dbReference type="EMBL" id="LQMT02000042">
    <property type="protein sequence ID" value="ONF62269.1"/>
    <property type="molecule type" value="Genomic_DNA"/>
</dbReference>
<dbReference type="Proteomes" id="UP000076660">
    <property type="component" value="Unassembled WGS sequence"/>
</dbReference>
<name>A0A1W2LHD3_9PSEU</name>
<dbReference type="OrthoDB" id="3626321at2"/>
<evidence type="ECO:0000313" key="8">
    <source>
        <dbReference type="Proteomes" id="UP000076660"/>
    </source>
</evidence>
<evidence type="ECO:0000256" key="4">
    <source>
        <dbReference type="ARBA" id="ARBA00022969"/>
    </source>
</evidence>
<organism evidence="7 8">
    <name type="scientific">Amycolatopsis keratiniphila subsp. keratiniphila</name>
    <dbReference type="NCBI Taxonomy" id="227715"/>
    <lineage>
        <taxon>Bacteria</taxon>
        <taxon>Bacillati</taxon>
        <taxon>Actinomycetota</taxon>
        <taxon>Actinomycetes</taxon>
        <taxon>Pseudonocardiales</taxon>
        <taxon>Pseudonocardiaceae</taxon>
        <taxon>Amycolatopsis</taxon>
        <taxon>Amycolatopsis japonica group</taxon>
    </lineage>
</organism>
<keyword evidence="5" id="KW-0717">Septation</keyword>
<evidence type="ECO:0000313" key="7">
    <source>
        <dbReference type="EMBL" id="ONF62269.1"/>
    </source>
</evidence>
<dbReference type="AlphaFoldDB" id="A0A1W2LHD3"/>
<accession>A0A1W2LHD3</accession>
<evidence type="ECO:0000256" key="6">
    <source>
        <dbReference type="ARBA" id="ARBA00023306"/>
    </source>
</evidence>
<comment type="similarity">
    <text evidence="2">Belongs to the SsgA family.</text>
</comment>
<comment type="subcellular location">
    <subcellularLocation>
        <location evidence="1">Cell septum</location>
    </subcellularLocation>
</comment>
<comment type="caution">
    <text evidence="7">The sequence shown here is derived from an EMBL/GenBank/DDBJ whole genome shotgun (WGS) entry which is preliminary data.</text>
</comment>
<dbReference type="Gene3D" id="2.30.31.20">
    <property type="entry name" value="Sporulation-specific cell division protein SsgB"/>
    <property type="match status" value="1"/>
</dbReference>
<dbReference type="GO" id="GO:0030435">
    <property type="term" value="P:sporulation resulting in formation of a cellular spore"/>
    <property type="evidence" value="ECO:0007669"/>
    <property type="project" value="UniProtKB-KW"/>
</dbReference>
<evidence type="ECO:0000256" key="3">
    <source>
        <dbReference type="ARBA" id="ARBA00022618"/>
    </source>
</evidence>
<dbReference type="Pfam" id="PF04686">
    <property type="entry name" value="SsgA"/>
    <property type="match status" value="1"/>
</dbReference>
<gene>
    <name evidence="7" type="ORF">AVR91_0238560</name>
</gene>
<proteinExistence type="inferred from homology"/>
<evidence type="ECO:0000256" key="5">
    <source>
        <dbReference type="ARBA" id="ARBA00023210"/>
    </source>
</evidence>
<dbReference type="InterPro" id="IPR006776">
    <property type="entry name" value="SsgB"/>
</dbReference>
<dbReference type="RefSeq" id="WP_063275890.1">
    <property type="nucleotide sequence ID" value="NZ_LQMT02000042.1"/>
</dbReference>
<reference evidence="7 8" key="1">
    <citation type="submission" date="2016-12" db="EMBL/GenBank/DDBJ databases">
        <title>Amycolatopsis keratiniphila subsp. keratiniphila genome sequencing and assembly.</title>
        <authorList>
            <person name="Mayilraj S."/>
            <person name="Kaur N."/>
        </authorList>
    </citation>
    <scope>NUCLEOTIDE SEQUENCE [LARGE SCALE GENOMIC DNA]</scope>
    <source>
        <strain evidence="7 8">DSM 44409</strain>
    </source>
</reference>
<keyword evidence="3" id="KW-0132">Cell division</keyword>
<keyword evidence="4" id="KW-0749">Sporulation</keyword>
<sequence>MIEAREISYFSRARLIVRKLGADASAQARLVGIEWRYDRADPWAITMLITGTPYVFRFARELLDRGRIEPVGADGFVFVQPLLSQWVEVTVRCGCERNCSSSLFSFDHSEIDNVLDVTEQLVPLGAEADQVDEAAIDAELARMTSGAA</sequence>